<dbReference type="EMBL" id="LR796281">
    <property type="protein sequence ID" value="CAB4134062.1"/>
    <property type="molecule type" value="Genomic_DNA"/>
</dbReference>
<proteinExistence type="predicted"/>
<gene>
    <name evidence="1" type="ORF">UFOVP104_32</name>
    <name evidence="2" type="ORF">UFOVP271_12</name>
</gene>
<organism evidence="1">
    <name type="scientific">uncultured Caudovirales phage</name>
    <dbReference type="NCBI Taxonomy" id="2100421"/>
    <lineage>
        <taxon>Viruses</taxon>
        <taxon>Duplodnaviria</taxon>
        <taxon>Heunggongvirae</taxon>
        <taxon>Uroviricota</taxon>
        <taxon>Caudoviricetes</taxon>
        <taxon>Peduoviridae</taxon>
        <taxon>Maltschvirus</taxon>
        <taxon>Maltschvirus maltsch</taxon>
    </lineage>
</organism>
<name>A0A6J5L0W7_9CAUD</name>
<protein>
    <submittedName>
        <fullName evidence="1">Uncharacterized protein</fullName>
    </submittedName>
</protein>
<sequence length="76" mass="9211">MTAFRKKEEIIEIKIPKHYDNSKGSLYKFSNDNYLNSWEFDIIKRVVRCRKKGNFKEDLEKTIAVIQLYLKEYDCN</sequence>
<reference evidence="1" key="1">
    <citation type="submission" date="2020-04" db="EMBL/GenBank/DDBJ databases">
        <authorList>
            <person name="Chiriac C."/>
            <person name="Salcher M."/>
            <person name="Ghai R."/>
            <person name="Kavagutti S V."/>
        </authorList>
    </citation>
    <scope>NUCLEOTIDE SEQUENCE</scope>
</reference>
<accession>A0A6J5L0W7</accession>
<evidence type="ECO:0000313" key="2">
    <source>
        <dbReference type="EMBL" id="CAB4134062.1"/>
    </source>
</evidence>
<dbReference type="EMBL" id="LR796219">
    <property type="protein sequence ID" value="CAB4128344.1"/>
    <property type="molecule type" value="Genomic_DNA"/>
</dbReference>
<evidence type="ECO:0000313" key="1">
    <source>
        <dbReference type="EMBL" id="CAB4128344.1"/>
    </source>
</evidence>